<dbReference type="InterPro" id="IPR004014">
    <property type="entry name" value="ATPase_P-typ_cation-transptr_N"/>
</dbReference>
<evidence type="ECO:0000256" key="1">
    <source>
        <dbReference type="ARBA" id="ARBA00004127"/>
    </source>
</evidence>
<evidence type="ECO:0000256" key="2">
    <source>
        <dbReference type="ARBA" id="ARBA00022842"/>
    </source>
</evidence>
<dbReference type="AlphaFoldDB" id="A0A3P7LDF5"/>
<dbReference type="GO" id="GO:0012505">
    <property type="term" value="C:endomembrane system"/>
    <property type="evidence" value="ECO:0007669"/>
    <property type="project" value="UniProtKB-SubCell"/>
</dbReference>
<organism evidence="5 6">
    <name type="scientific">Dibothriocephalus latus</name>
    <name type="common">Fish tapeworm</name>
    <name type="synonym">Diphyllobothrium latum</name>
    <dbReference type="NCBI Taxonomy" id="60516"/>
    <lineage>
        <taxon>Eukaryota</taxon>
        <taxon>Metazoa</taxon>
        <taxon>Spiralia</taxon>
        <taxon>Lophotrochozoa</taxon>
        <taxon>Platyhelminthes</taxon>
        <taxon>Cestoda</taxon>
        <taxon>Eucestoda</taxon>
        <taxon>Diphyllobothriidea</taxon>
        <taxon>Diphyllobothriidae</taxon>
        <taxon>Dibothriocephalus</taxon>
    </lineage>
</organism>
<evidence type="ECO:0000259" key="4">
    <source>
        <dbReference type="SMART" id="SM00831"/>
    </source>
</evidence>
<keyword evidence="2" id="KW-0460">Magnesium</keyword>
<proteinExistence type="predicted"/>
<dbReference type="EMBL" id="UYRU01060534">
    <property type="protein sequence ID" value="VDN14834.1"/>
    <property type="molecule type" value="Genomic_DNA"/>
</dbReference>
<feature type="domain" description="Cation-transporting P-type ATPase N-terminal" evidence="4">
    <location>
        <begin position="42"/>
        <end position="114"/>
    </location>
</feature>
<evidence type="ECO:0000256" key="3">
    <source>
        <dbReference type="SAM" id="Phobius"/>
    </source>
</evidence>
<dbReference type="Gene3D" id="1.20.1110.10">
    <property type="entry name" value="Calcium-transporting ATPase, transmembrane domain"/>
    <property type="match status" value="1"/>
</dbReference>
<dbReference type="SMART" id="SM00831">
    <property type="entry name" value="Cation_ATPase_N"/>
    <property type="match status" value="1"/>
</dbReference>
<keyword evidence="3" id="KW-0472">Membrane</keyword>
<protein>
    <recommendedName>
        <fullName evidence="4">Cation-transporting P-type ATPase N-terminal domain-containing protein</fullName>
    </recommendedName>
</protein>
<comment type="subcellular location">
    <subcellularLocation>
        <location evidence="1">Endomembrane system</location>
        <topology evidence="1">Multi-pass membrane protein</topology>
    </subcellularLocation>
</comment>
<dbReference type="PANTHER" id="PTHR24093">
    <property type="entry name" value="CATION TRANSPORTING ATPASE"/>
    <property type="match status" value="1"/>
</dbReference>
<gene>
    <name evidence="5" type="ORF">DILT_LOCUS10665</name>
</gene>
<name>A0A3P7LDF5_DIBLA</name>
<feature type="transmembrane region" description="Helical" evidence="3">
    <location>
        <begin position="97"/>
        <end position="115"/>
    </location>
</feature>
<dbReference type="Gene3D" id="2.70.150.10">
    <property type="entry name" value="Calcium-transporting ATPase, cytoplasmic transduction domain A"/>
    <property type="match status" value="1"/>
</dbReference>
<dbReference type="SUPFAM" id="SSF81665">
    <property type="entry name" value="Calcium ATPase, transmembrane domain M"/>
    <property type="match status" value="1"/>
</dbReference>
<dbReference type="InterPro" id="IPR023298">
    <property type="entry name" value="ATPase_P-typ_TM_dom_sf"/>
</dbReference>
<evidence type="ECO:0000313" key="5">
    <source>
        <dbReference type="EMBL" id="VDN14834.1"/>
    </source>
</evidence>
<dbReference type="GO" id="GO:0051480">
    <property type="term" value="P:regulation of cytosolic calcium ion concentration"/>
    <property type="evidence" value="ECO:0007669"/>
    <property type="project" value="TreeGrafter"/>
</dbReference>
<dbReference type="GO" id="GO:0005886">
    <property type="term" value="C:plasma membrane"/>
    <property type="evidence" value="ECO:0007669"/>
    <property type="project" value="TreeGrafter"/>
</dbReference>
<keyword evidence="3" id="KW-0812">Transmembrane</keyword>
<dbReference type="Pfam" id="PF00690">
    <property type="entry name" value="Cation_ATPase_N"/>
    <property type="match status" value="1"/>
</dbReference>
<keyword evidence="3" id="KW-1133">Transmembrane helix</keyword>
<keyword evidence="6" id="KW-1185">Reference proteome</keyword>
<dbReference type="OrthoDB" id="116380at2759"/>
<accession>A0A3P7LDF5</accession>
<dbReference type="PANTHER" id="PTHR24093:SF369">
    <property type="entry name" value="CALCIUM-TRANSPORTING ATPASE"/>
    <property type="match status" value="1"/>
</dbReference>
<sequence>MPQNPPPTMPDVSSGKYGCTVHELQEMMQLRGVEAVDYVKSKYGGIDGLCKRLRTSPHNGLPSSEVAEHAQVFGSNVIPPKPPKTFLQLMWEALQDVTLIVLMVAAVVSLALALYSKCKFLLFLFSPLNEFYMQVMYRFPRSYCH</sequence>
<dbReference type="Proteomes" id="UP000281553">
    <property type="component" value="Unassembled WGS sequence"/>
</dbReference>
<dbReference type="GO" id="GO:0005388">
    <property type="term" value="F:P-type calcium transporter activity"/>
    <property type="evidence" value="ECO:0007669"/>
    <property type="project" value="TreeGrafter"/>
</dbReference>
<reference evidence="5 6" key="1">
    <citation type="submission" date="2018-11" db="EMBL/GenBank/DDBJ databases">
        <authorList>
            <consortium name="Pathogen Informatics"/>
        </authorList>
    </citation>
    <scope>NUCLEOTIDE SEQUENCE [LARGE SCALE GENOMIC DNA]</scope>
</reference>
<evidence type="ECO:0000313" key="6">
    <source>
        <dbReference type="Proteomes" id="UP000281553"/>
    </source>
</evidence>